<dbReference type="RefSeq" id="WP_108846179.1">
    <property type="nucleotide sequence ID" value="NZ_CP015449.1"/>
</dbReference>
<evidence type="ECO:0000256" key="1">
    <source>
        <dbReference type="ARBA" id="ARBA00006484"/>
    </source>
</evidence>
<evidence type="ECO:0000313" key="6">
    <source>
        <dbReference type="Proteomes" id="UP000244928"/>
    </source>
</evidence>
<dbReference type="NCBIfam" id="NF005559">
    <property type="entry name" value="PRK07231.1"/>
    <property type="match status" value="1"/>
</dbReference>
<dbReference type="Gene3D" id="3.40.50.720">
    <property type="entry name" value="NAD(P)-binding Rossmann-like Domain"/>
    <property type="match status" value="1"/>
</dbReference>
<keyword evidence="6" id="KW-1185">Reference proteome</keyword>
<dbReference type="PRINTS" id="PR00081">
    <property type="entry name" value="GDHRDH"/>
</dbReference>
<reference evidence="5 6" key="1">
    <citation type="submission" date="2016-04" db="EMBL/GenBank/DDBJ databases">
        <title>Complete genome sequence of Dietzia lutea YIM 80766T, a strain isolated from desert soil in Egypt.</title>
        <authorList>
            <person name="Zhao J."/>
            <person name="Hu B."/>
            <person name="Geng S."/>
            <person name="Nie Y."/>
            <person name="Tang Y."/>
        </authorList>
    </citation>
    <scope>NUCLEOTIDE SEQUENCE [LARGE SCALE GENOMIC DNA]</scope>
    <source>
        <strain evidence="5 6">YIM 80766</strain>
    </source>
</reference>
<dbReference type="InterPro" id="IPR036291">
    <property type="entry name" value="NAD(P)-bd_dom_sf"/>
</dbReference>
<dbReference type="Proteomes" id="UP000244928">
    <property type="component" value="Chromosome"/>
</dbReference>
<sequence length="249" mass="25700">MLIEGLNGLVTGAAGGIGRAAAVAFAREGGNVVIADLPAQRERLEGTAEIITDTGGKVRIEYIDVTSLDDQRRTVAAVVEEFGRLDFAFNNAGVEQQTPFLDITEEAFDWVMGINTKGVFLGMKAQLEVMIAQGSGAIVNMASAAGIRGLPGYAGYAASKHAVVGLTRSAAVEYGDSGVRINAVAPAAIDSPLLAELSAESRDELVARQAIKRLGDPAEAAEAAVWLASSRASFVTGTTLAVDAGSSAF</sequence>
<comment type="similarity">
    <text evidence="1">Belongs to the short-chain dehydrogenases/reductases (SDR) family.</text>
</comment>
<proteinExistence type="inferred from homology"/>
<dbReference type="OrthoDB" id="7064009at2"/>
<evidence type="ECO:0000259" key="4">
    <source>
        <dbReference type="SMART" id="SM00822"/>
    </source>
</evidence>
<dbReference type="FunFam" id="3.40.50.720:FF:000084">
    <property type="entry name" value="Short-chain dehydrogenase reductase"/>
    <property type="match status" value="1"/>
</dbReference>
<feature type="domain" description="Ketoreductase" evidence="4">
    <location>
        <begin position="8"/>
        <end position="189"/>
    </location>
</feature>
<dbReference type="Pfam" id="PF13561">
    <property type="entry name" value="adh_short_C2"/>
    <property type="match status" value="1"/>
</dbReference>
<name>A0A2S1R3S6_9ACTN</name>
<keyword evidence="2" id="KW-0560">Oxidoreductase</keyword>
<dbReference type="SUPFAM" id="SSF51735">
    <property type="entry name" value="NAD(P)-binding Rossmann-fold domains"/>
    <property type="match status" value="1"/>
</dbReference>
<dbReference type="GO" id="GO:0016491">
    <property type="term" value="F:oxidoreductase activity"/>
    <property type="evidence" value="ECO:0007669"/>
    <property type="project" value="UniProtKB-KW"/>
</dbReference>
<evidence type="ECO:0000313" key="5">
    <source>
        <dbReference type="EMBL" id="AWH90914.1"/>
    </source>
</evidence>
<dbReference type="InterPro" id="IPR057326">
    <property type="entry name" value="KR_dom"/>
</dbReference>
<dbReference type="PANTHER" id="PTHR24321:SF8">
    <property type="entry name" value="ESTRADIOL 17-BETA-DEHYDROGENASE 8-RELATED"/>
    <property type="match status" value="1"/>
</dbReference>
<evidence type="ECO:0000256" key="2">
    <source>
        <dbReference type="ARBA" id="ARBA00023002"/>
    </source>
</evidence>
<dbReference type="SMART" id="SM00822">
    <property type="entry name" value="PKS_KR"/>
    <property type="match status" value="1"/>
</dbReference>
<dbReference type="PRINTS" id="PR00080">
    <property type="entry name" value="SDRFAMILY"/>
</dbReference>
<gene>
    <name evidence="5" type="ORF">A6035_00540</name>
</gene>
<accession>A0A2S1R3S6</accession>
<dbReference type="InterPro" id="IPR020904">
    <property type="entry name" value="Sc_DH/Rdtase_CS"/>
</dbReference>
<protein>
    <recommendedName>
        <fullName evidence="4">Ketoreductase domain-containing protein</fullName>
    </recommendedName>
</protein>
<keyword evidence="3" id="KW-0520">NAD</keyword>
<dbReference type="PROSITE" id="PS00061">
    <property type="entry name" value="ADH_SHORT"/>
    <property type="match status" value="1"/>
</dbReference>
<dbReference type="AlphaFoldDB" id="A0A2S1R3S6"/>
<evidence type="ECO:0000256" key="3">
    <source>
        <dbReference type="ARBA" id="ARBA00023027"/>
    </source>
</evidence>
<dbReference type="InterPro" id="IPR002347">
    <property type="entry name" value="SDR_fam"/>
</dbReference>
<dbReference type="KEGG" id="dlu:A6035_00540"/>
<dbReference type="CDD" id="cd05233">
    <property type="entry name" value="SDR_c"/>
    <property type="match status" value="1"/>
</dbReference>
<dbReference type="EMBL" id="CP015449">
    <property type="protein sequence ID" value="AWH90914.1"/>
    <property type="molecule type" value="Genomic_DNA"/>
</dbReference>
<organism evidence="5 6">
    <name type="scientific">Dietzia lutea</name>
    <dbReference type="NCBI Taxonomy" id="546160"/>
    <lineage>
        <taxon>Bacteria</taxon>
        <taxon>Bacillati</taxon>
        <taxon>Actinomycetota</taxon>
        <taxon>Actinomycetes</taxon>
        <taxon>Mycobacteriales</taxon>
        <taxon>Dietziaceae</taxon>
        <taxon>Dietzia</taxon>
    </lineage>
</organism>
<dbReference type="PANTHER" id="PTHR24321">
    <property type="entry name" value="DEHYDROGENASES, SHORT CHAIN"/>
    <property type="match status" value="1"/>
</dbReference>